<sequence>MSAAKIDFNDRLLSLGLARVAEQAALASASLVGRGDEKAADQAAVNAMREQLNLLDIAGVVVIGEGERDEAPMLFIGEEVGTGNGPGVDIALDPLEGTTLTAKDMPNALTVIAMGPRGSMLHAPDVYMDKLAIGPGYPEGVVNLDMSPRERVEALAKAKDCKPADITVCILERPRHEAMIAEVRETGASIRLITDGDVAGVMHCAESETTGIDMYMGSGGAPEGVLAAAALKCMGGQIFGRLLFRNDDERGRAAKAGITDLDRVYSRDEMVTADVIFAATGVTGGSLLPRIKREPGWVETTTLLMRSKTGSVRRMSYRTPMWPHDKA</sequence>
<dbReference type="GO" id="GO:0030388">
    <property type="term" value="P:fructose 1,6-bisphosphate metabolic process"/>
    <property type="evidence" value="ECO:0007669"/>
    <property type="project" value="TreeGrafter"/>
</dbReference>
<feature type="binding site" evidence="9">
    <location>
        <begin position="96"/>
        <end position="98"/>
    </location>
    <ligand>
        <name>substrate</name>
    </ligand>
</feature>
<proteinExistence type="inferred from homology"/>
<organism evidence="10 11">
    <name type="scientific">Ruegeria denitrificans</name>
    <dbReference type="NCBI Taxonomy" id="1715692"/>
    <lineage>
        <taxon>Bacteria</taxon>
        <taxon>Pseudomonadati</taxon>
        <taxon>Pseudomonadota</taxon>
        <taxon>Alphaproteobacteria</taxon>
        <taxon>Rhodobacterales</taxon>
        <taxon>Roseobacteraceae</taxon>
        <taxon>Ruegeria</taxon>
    </lineage>
</organism>
<dbReference type="AlphaFoldDB" id="A0A0N7M8U8"/>
<dbReference type="GO" id="GO:0006071">
    <property type="term" value="P:glycerol metabolic process"/>
    <property type="evidence" value="ECO:0007669"/>
    <property type="project" value="InterPro"/>
</dbReference>
<reference evidence="11" key="1">
    <citation type="submission" date="2015-09" db="EMBL/GenBank/DDBJ databases">
        <authorList>
            <person name="Rodrigo-Torres L."/>
            <person name="Arahal D.R."/>
        </authorList>
    </citation>
    <scope>NUCLEOTIDE SEQUENCE [LARGE SCALE GENOMIC DNA]</scope>
    <source>
        <strain evidence="11">CECT 5091</strain>
    </source>
</reference>
<comment type="catalytic activity">
    <reaction evidence="1">
        <text>beta-D-fructose 1,6-bisphosphate + H2O = beta-D-fructose 6-phosphate + phosphate</text>
        <dbReference type="Rhea" id="RHEA:11064"/>
        <dbReference type="ChEBI" id="CHEBI:15377"/>
        <dbReference type="ChEBI" id="CHEBI:32966"/>
        <dbReference type="ChEBI" id="CHEBI:43474"/>
        <dbReference type="ChEBI" id="CHEBI:57634"/>
        <dbReference type="EC" id="3.1.3.11"/>
    </reaction>
</comment>
<dbReference type="RefSeq" id="WP_058280838.1">
    <property type="nucleotide sequence ID" value="NZ_CYUD01000003.1"/>
</dbReference>
<dbReference type="Proteomes" id="UP000051260">
    <property type="component" value="Unassembled WGS sequence"/>
</dbReference>
<feature type="binding site" evidence="8">
    <location>
        <position position="93"/>
    </location>
    <ligand>
        <name>Mn(2+)</name>
        <dbReference type="ChEBI" id="CHEBI:29035"/>
        <label>2</label>
    </ligand>
</feature>
<protein>
    <recommendedName>
        <fullName evidence="7">Fructose-1,6-bisphosphatase</fullName>
    </recommendedName>
</protein>
<dbReference type="InterPro" id="IPR004464">
    <property type="entry name" value="FBPase_class-2/SBPase"/>
</dbReference>
<feature type="binding site" evidence="8">
    <location>
        <position position="65"/>
    </location>
    <ligand>
        <name>Mn(2+)</name>
        <dbReference type="ChEBI" id="CHEBI:29035"/>
        <label>1</label>
    </ligand>
</feature>
<feature type="binding site" evidence="9">
    <location>
        <position position="127"/>
    </location>
    <ligand>
        <name>substrate</name>
    </ligand>
</feature>
<evidence type="ECO:0000313" key="11">
    <source>
        <dbReference type="Proteomes" id="UP000051260"/>
    </source>
</evidence>
<evidence type="ECO:0000256" key="2">
    <source>
        <dbReference type="ARBA" id="ARBA00008989"/>
    </source>
</evidence>
<feature type="binding site" evidence="9">
    <location>
        <position position="220"/>
    </location>
    <ligand>
        <name>substrate</name>
    </ligand>
</feature>
<dbReference type="SUPFAM" id="SSF56655">
    <property type="entry name" value="Carbohydrate phosphatase"/>
    <property type="match status" value="1"/>
</dbReference>
<dbReference type="CDD" id="cd01516">
    <property type="entry name" value="FBPase_glpX"/>
    <property type="match status" value="1"/>
</dbReference>
<dbReference type="PANTHER" id="PTHR30447">
    <property type="entry name" value="FRUCTOSE-1,6-BISPHOSPHATASE CLASS 2"/>
    <property type="match status" value="1"/>
</dbReference>
<evidence type="ECO:0000256" key="4">
    <source>
        <dbReference type="ARBA" id="ARBA00022801"/>
    </source>
</evidence>
<evidence type="ECO:0000256" key="3">
    <source>
        <dbReference type="ARBA" id="ARBA00022723"/>
    </source>
</evidence>
<name>A0A0N7M8U8_9RHOB</name>
<comment type="similarity">
    <text evidence="2 7">Belongs to the FBPase class 2 family.</text>
</comment>
<evidence type="ECO:0000256" key="7">
    <source>
        <dbReference type="PIRNR" id="PIRNR004532"/>
    </source>
</evidence>
<evidence type="ECO:0000256" key="5">
    <source>
        <dbReference type="ARBA" id="ARBA00023211"/>
    </source>
</evidence>
<evidence type="ECO:0000256" key="1">
    <source>
        <dbReference type="ARBA" id="ARBA00001273"/>
    </source>
</evidence>
<keyword evidence="3 8" id="KW-0479">Metal-binding</keyword>
<dbReference type="OrthoDB" id="9779353at2"/>
<evidence type="ECO:0000256" key="9">
    <source>
        <dbReference type="PIRSR" id="PIRSR004532-2"/>
    </source>
</evidence>
<keyword evidence="6 7" id="KW-0119">Carbohydrate metabolism</keyword>
<dbReference type="STRING" id="1715692.RUE5091_01068"/>
<dbReference type="GO" id="GO:0046872">
    <property type="term" value="F:metal ion binding"/>
    <property type="evidence" value="ECO:0007669"/>
    <property type="project" value="UniProtKB-KW"/>
</dbReference>
<evidence type="ECO:0000256" key="6">
    <source>
        <dbReference type="ARBA" id="ARBA00023277"/>
    </source>
</evidence>
<dbReference type="GO" id="GO:0042132">
    <property type="term" value="F:fructose 1,6-bisphosphate 1-phosphatase activity"/>
    <property type="evidence" value="ECO:0007669"/>
    <property type="project" value="UniProtKB-EC"/>
</dbReference>
<dbReference type="PIRSF" id="PIRSF004532">
    <property type="entry name" value="GlpX"/>
    <property type="match status" value="1"/>
</dbReference>
<feature type="binding site" evidence="9">
    <location>
        <begin position="173"/>
        <end position="175"/>
    </location>
    <ligand>
        <name>substrate</name>
    </ligand>
</feature>
<feature type="binding site" evidence="8">
    <location>
        <position position="41"/>
    </location>
    <ligand>
        <name>Mn(2+)</name>
        <dbReference type="ChEBI" id="CHEBI:29035"/>
        <label>1</label>
    </ligand>
</feature>
<dbReference type="PANTHER" id="PTHR30447:SF0">
    <property type="entry name" value="FRUCTOSE-1,6-BISPHOSPHATASE 1 CLASS 2-RELATED"/>
    <property type="match status" value="1"/>
</dbReference>
<keyword evidence="4 10" id="KW-0378">Hydrolase</keyword>
<feature type="binding site" evidence="8">
    <location>
        <position position="223"/>
    </location>
    <ligand>
        <name>Mn(2+)</name>
        <dbReference type="ChEBI" id="CHEBI:29035"/>
        <label>2</label>
    </ligand>
</feature>
<dbReference type="Gene3D" id="3.30.540.10">
    <property type="entry name" value="Fructose-1,6-Bisphosphatase, subunit A, domain 1"/>
    <property type="match status" value="1"/>
</dbReference>
<dbReference type="GO" id="GO:0005829">
    <property type="term" value="C:cytosol"/>
    <property type="evidence" value="ECO:0007669"/>
    <property type="project" value="TreeGrafter"/>
</dbReference>
<feature type="binding site" evidence="8">
    <location>
        <position position="96"/>
    </location>
    <ligand>
        <name>Mn(2+)</name>
        <dbReference type="ChEBI" id="CHEBI:29035"/>
        <label>2</label>
    </ligand>
</feature>
<keyword evidence="11" id="KW-1185">Reference proteome</keyword>
<evidence type="ECO:0000313" key="10">
    <source>
        <dbReference type="EMBL" id="CUJ91191.1"/>
    </source>
</evidence>
<dbReference type="GO" id="GO:0006094">
    <property type="term" value="P:gluconeogenesis"/>
    <property type="evidence" value="ECO:0007669"/>
    <property type="project" value="InterPro"/>
</dbReference>
<dbReference type="Pfam" id="PF03320">
    <property type="entry name" value="FBPase_glpX"/>
    <property type="match status" value="1"/>
</dbReference>
<dbReference type="Gene3D" id="3.40.190.90">
    <property type="match status" value="1"/>
</dbReference>
<dbReference type="EMBL" id="CYUD01000003">
    <property type="protein sequence ID" value="CUJ91191.1"/>
    <property type="molecule type" value="Genomic_DNA"/>
</dbReference>
<comment type="cofactor">
    <cofactor evidence="8">
        <name>Mn(2+)</name>
        <dbReference type="ChEBI" id="CHEBI:29035"/>
    </cofactor>
</comment>
<feature type="binding site" evidence="9">
    <location>
        <begin position="195"/>
        <end position="197"/>
    </location>
    <ligand>
        <name>substrate</name>
    </ligand>
</feature>
<keyword evidence="5 8" id="KW-0464">Manganese</keyword>
<accession>A0A0N7M8U8</accession>
<dbReference type="NCBIfam" id="TIGR00330">
    <property type="entry name" value="glpX"/>
    <property type="match status" value="1"/>
</dbReference>
<evidence type="ECO:0000256" key="8">
    <source>
        <dbReference type="PIRSR" id="PIRSR004532-1"/>
    </source>
</evidence>
<gene>
    <name evidence="10" type="primary">glpX</name>
    <name evidence="10" type="ORF">RUE5091_01068</name>
</gene>